<keyword evidence="2" id="KW-0889">Transcription antitermination</keyword>
<evidence type="ECO:0000256" key="3">
    <source>
        <dbReference type="ARBA" id="ARBA00022884"/>
    </source>
</evidence>
<evidence type="ECO:0000256" key="2">
    <source>
        <dbReference type="ARBA" id="ARBA00022814"/>
    </source>
</evidence>
<evidence type="ECO:0000256" key="4">
    <source>
        <dbReference type="ARBA" id="ARBA00023015"/>
    </source>
</evidence>
<organism evidence="7">
    <name type="scientific">bioreactor metagenome</name>
    <dbReference type="NCBI Taxonomy" id="1076179"/>
    <lineage>
        <taxon>unclassified sequences</taxon>
        <taxon>metagenomes</taxon>
        <taxon>ecological metagenomes</taxon>
    </lineage>
</organism>
<name>A0A645IDY7_9ZZZZ</name>
<evidence type="ECO:0000256" key="1">
    <source>
        <dbReference type="ARBA" id="ARBA00005952"/>
    </source>
</evidence>
<dbReference type="SUPFAM" id="SSF48013">
    <property type="entry name" value="NusB-like"/>
    <property type="match status" value="1"/>
</dbReference>
<dbReference type="GO" id="GO:0031564">
    <property type="term" value="P:transcription antitermination"/>
    <property type="evidence" value="ECO:0007669"/>
    <property type="project" value="UniProtKB-KW"/>
</dbReference>
<comment type="caution">
    <text evidence="7">The sequence shown here is derived from an EMBL/GenBank/DDBJ whole genome shotgun (WGS) entry which is preliminary data.</text>
</comment>
<reference evidence="7" key="1">
    <citation type="submission" date="2019-08" db="EMBL/GenBank/DDBJ databases">
        <authorList>
            <person name="Kucharzyk K."/>
            <person name="Murdoch R.W."/>
            <person name="Higgins S."/>
            <person name="Loffler F."/>
        </authorList>
    </citation>
    <scope>NUCLEOTIDE SEQUENCE</scope>
</reference>
<dbReference type="AlphaFoldDB" id="A0A645IDY7"/>
<evidence type="ECO:0000256" key="5">
    <source>
        <dbReference type="ARBA" id="ARBA00023163"/>
    </source>
</evidence>
<dbReference type="Gene3D" id="1.10.940.10">
    <property type="entry name" value="NusB-like"/>
    <property type="match status" value="1"/>
</dbReference>
<dbReference type="Pfam" id="PF01029">
    <property type="entry name" value="NusB"/>
    <property type="match status" value="1"/>
</dbReference>
<proteinExistence type="inferred from homology"/>
<dbReference type="PANTHER" id="PTHR11078:SF3">
    <property type="entry name" value="ANTITERMINATION NUSB DOMAIN-CONTAINING PROTEIN"/>
    <property type="match status" value="1"/>
</dbReference>
<keyword evidence="4" id="KW-0805">Transcription regulation</keyword>
<accession>A0A645IDY7</accession>
<dbReference type="GO" id="GO:0003723">
    <property type="term" value="F:RNA binding"/>
    <property type="evidence" value="ECO:0007669"/>
    <property type="project" value="UniProtKB-KW"/>
</dbReference>
<dbReference type="InterPro" id="IPR011605">
    <property type="entry name" value="NusB_fam"/>
</dbReference>
<protein>
    <recommendedName>
        <fullName evidence="6">NusB/RsmB/TIM44 domain-containing protein</fullName>
    </recommendedName>
</protein>
<gene>
    <name evidence="7" type="ORF">SDC9_196281</name>
</gene>
<evidence type="ECO:0000259" key="6">
    <source>
        <dbReference type="Pfam" id="PF01029"/>
    </source>
</evidence>
<dbReference type="InterPro" id="IPR035926">
    <property type="entry name" value="NusB-like_sf"/>
</dbReference>
<keyword evidence="3" id="KW-0694">RNA-binding</keyword>
<feature type="domain" description="NusB/RsmB/TIM44" evidence="6">
    <location>
        <begin position="9"/>
        <end position="134"/>
    </location>
</feature>
<comment type="similarity">
    <text evidence="1">Belongs to the NusB family.</text>
</comment>
<dbReference type="InterPro" id="IPR006027">
    <property type="entry name" value="NusB_RsmB_TIM44"/>
</dbReference>
<dbReference type="EMBL" id="VSSQ01111200">
    <property type="protein sequence ID" value="MPN48669.1"/>
    <property type="molecule type" value="Genomic_DNA"/>
</dbReference>
<sequence length="135" mass="15750">MELTRNKQHEVAMNIIYQALTYLDMGEDFDIKGLIATNLDTTFEDADIYVKQVTVSAILHREEAIEAFSKNLKNWKFSRLARLMQAILFLSYSHFYYVKDVDKKVVINVAVVLSKKYLNETDYKFVNAILENTLK</sequence>
<dbReference type="PANTHER" id="PTHR11078">
    <property type="entry name" value="N UTILIZATION SUBSTANCE PROTEIN B-RELATED"/>
    <property type="match status" value="1"/>
</dbReference>
<keyword evidence="5" id="KW-0804">Transcription</keyword>
<dbReference type="GO" id="GO:0006353">
    <property type="term" value="P:DNA-templated transcription termination"/>
    <property type="evidence" value="ECO:0007669"/>
    <property type="project" value="InterPro"/>
</dbReference>
<evidence type="ECO:0000313" key="7">
    <source>
        <dbReference type="EMBL" id="MPN48669.1"/>
    </source>
</evidence>
<dbReference type="GO" id="GO:0005829">
    <property type="term" value="C:cytosol"/>
    <property type="evidence" value="ECO:0007669"/>
    <property type="project" value="TreeGrafter"/>
</dbReference>